<organism evidence="2 3">
    <name type="scientific">Carboxylicivirga marina</name>
    <dbReference type="NCBI Taxonomy" id="2800988"/>
    <lineage>
        <taxon>Bacteria</taxon>
        <taxon>Pseudomonadati</taxon>
        <taxon>Bacteroidota</taxon>
        <taxon>Bacteroidia</taxon>
        <taxon>Marinilabiliales</taxon>
        <taxon>Marinilabiliaceae</taxon>
        <taxon>Carboxylicivirga</taxon>
    </lineage>
</organism>
<gene>
    <name evidence="2" type="ORF">JIV24_01135</name>
</gene>
<dbReference type="Proteomes" id="UP000605676">
    <property type="component" value="Unassembled WGS sequence"/>
</dbReference>
<reference evidence="2 3" key="1">
    <citation type="submission" date="2021-01" db="EMBL/GenBank/DDBJ databases">
        <title>Carboxyliciviraga sp.nov., isolated from coastal sediments.</title>
        <authorList>
            <person name="Lu D."/>
            <person name="Zhang T."/>
        </authorList>
    </citation>
    <scope>NUCLEOTIDE SEQUENCE [LARGE SCALE GENOMIC DNA]</scope>
    <source>
        <strain evidence="2 3">N1Y132</strain>
    </source>
</reference>
<dbReference type="RefSeq" id="WP_200463155.1">
    <property type="nucleotide sequence ID" value="NZ_JAENRR010000002.1"/>
</dbReference>
<evidence type="ECO:0000313" key="2">
    <source>
        <dbReference type="EMBL" id="MBK3515923.1"/>
    </source>
</evidence>
<comment type="caution">
    <text evidence="2">The sequence shown here is derived from an EMBL/GenBank/DDBJ whole genome shotgun (WGS) entry which is preliminary data.</text>
</comment>
<feature type="signal peptide" evidence="1">
    <location>
        <begin position="1"/>
        <end position="20"/>
    </location>
</feature>
<dbReference type="PROSITE" id="PS51257">
    <property type="entry name" value="PROKAR_LIPOPROTEIN"/>
    <property type="match status" value="1"/>
</dbReference>
<keyword evidence="1" id="KW-0732">Signal</keyword>
<name>A0ABS1HF52_9BACT</name>
<sequence length="291" mass="32987">MKKVIIILTAAILVACNPTAKLPSLQTGADAAFEQADYNTAYTMYSEYINLANANGVEVSNELYLKQAQSCAQLDKVDEAASIYSELLKDDGNIKLVAEYAQMLQSNAKVDEEIALWTNNAERITDNKLAKLKTERLVFLNSSKEDYAAVMDAYTNKGDATLSKEAQLEYIKALEASKKGSAAVKACNALIKANPDYKAALDWKAKYYYEKAEKRYKYEMAKYNKNKNATTYAYLRRDLKKVSADFRIARDTLLKLRKMEPTNKSYIRYLKNTYLRLDQKDKAAQLDKLLK</sequence>
<dbReference type="Gene3D" id="1.25.40.10">
    <property type="entry name" value="Tetratricopeptide repeat domain"/>
    <property type="match status" value="1"/>
</dbReference>
<evidence type="ECO:0000256" key="1">
    <source>
        <dbReference type="SAM" id="SignalP"/>
    </source>
</evidence>
<evidence type="ECO:0008006" key="4">
    <source>
        <dbReference type="Google" id="ProtNLM"/>
    </source>
</evidence>
<protein>
    <recommendedName>
        <fullName evidence="4">Tetratricopeptide repeat protein</fullName>
    </recommendedName>
</protein>
<evidence type="ECO:0000313" key="3">
    <source>
        <dbReference type="Proteomes" id="UP000605676"/>
    </source>
</evidence>
<feature type="chain" id="PRO_5047250283" description="Tetratricopeptide repeat protein" evidence="1">
    <location>
        <begin position="21"/>
        <end position="291"/>
    </location>
</feature>
<keyword evidence="3" id="KW-1185">Reference proteome</keyword>
<dbReference type="InterPro" id="IPR011990">
    <property type="entry name" value="TPR-like_helical_dom_sf"/>
</dbReference>
<accession>A0ABS1HF52</accession>
<proteinExistence type="predicted"/>
<dbReference type="EMBL" id="JAENRR010000002">
    <property type="protein sequence ID" value="MBK3515923.1"/>
    <property type="molecule type" value="Genomic_DNA"/>
</dbReference>